<evidence type="ECO:0000313" key="1">
    <source>
        <dbReference type="EMBL" id="CAG8837321.1"/>
    </source>
</evidence>
<gene>
    <name evidence="1" type="ORF">GMARGA_LOCUS33440</name>
</gene>
<feature type="non-terminal residue" evidence="1">
    <location>
        <position position="315"/>
    </location>
</feature>
<dbReference type="Proteomes" id="UP000789901">
    <property type="component" value="Unassembled WGS sequence"/>
</dbReference>
<sequence length="315" mass="37085">MAHNIKKIIKGKKPKWFQEMGDAIRDKENPNIEDMELNPFTLKETKEEELKNGTWVLTREGIIGRVKKTKEKVVTLSHWIAEEKVIKEKCRGFVKHKATRMTAGVMIKRISDITILVVNRKRKIYGNLADITEAFKRRKKKEEGFAREIFMDKCVIRSWRFIKNFRNMEEQLLMKHEKLRYKKEMEFEVNIKKEKNEKKEGAGLTALILCLDQSTTWKVKNVTWPTEEKLVLTVLAMLIAICKEKATVRINTNSEMMQKVTQKLENTKLMKMALIKENLGQLTYAVKIMLESKRTKVEIKVDKRTERQLEVKGEK</sequence>
<organism evidence="1 2">
    <name type="scientific">Gigaspora margarita</name>
    <dbReference type="NCBI Taxonomy" id="4874"/>
    <lineage>
        <taxon>Eukaryota</taxon>
        <taxon>Fungi</taxon>
        <taxon>Fungi incertae sedis</taxon>
        <taxon>Mucoromycota</taxon>
        <taxon>Glomeromycotina</taxon>
        <taxon>Glomeromycetes</taxon>
        <taxon>Diversisporales</taxon>
        <taxon>Gigasporaceae</taxon>
        <taxon>Gigaspora</taxon>
    </lineage>
</organism>
<accession>A0ABN7WRK9</accession>
<dbReference type="EMBL" id="CAJVQB010055617">
    <property type="protein sequence ID" value="CAG8837321.1"/>
    <property type="molecule type" value="Genomic_DNA"/>
</dbReference>
<protein>
    <submittedName>
        <fullName evidence="1">16123_t:CDS:1</fullName>
    </submittedName>
</protein>
<keyword evidence="2" id="KW-1185">Reference proteome</keyword>
<comment type="caution">
    <text evidence="1">The sequence shown here is derived from an EMBL/GenBank/DDBJ whole genome shotgun (WGS) entry which is preliminary data.</text>
</comment>
<proteinExistence type="predicted"/>
<reference evidence="1 2" key="1">
    <citation type="submission" date="2021-06" db="EMBL/GenBank/DDBJ databases">
        <authorList>
            <person name="Kallberg Y."/>
            <person name="Tangrot J."/>
            <person name="Rosling A."/>
        </authorList>
    </citation>
    <scope>NUCLEOTIDE SEQUENCE [LARGE SCALE GENOMIC DNA]</scope>
    <source>
        <strain evidence="1 2">120-4 pot B 10/14</strain>
    </source>
</reference>
<name>A0ABN7WRK9_GIGMA</name>
<evidence type="ECO:0000313" key="2">
    <source>
        <dbReference type="Proteomes" id="UP000789901"/>
    </source>
</evidence>